<dbReference type="GO" id="GO:0004222">
    <property type="term" value="F:metalloendopeptidase activity"/>
    <property type="evidence" value="ECO:0007669"/>
    <property type="project" value="TreeGrafter"/>
</dbReference>
<accession>S6B7A1</accession>
<keyword evidence="2" id="KW-0645">Protease</keyword>
<protein>
    <submittedName>
        <fullName evidence="10">Peptidase M23</fullName>
    </submittedName>
</protein>
<evidence type="ECO:0000256" key="2">
    <source>
        <dbReference type="ARBA" id="ARBA00022670"/>
    </source>
</evidence>
<comment type="cofactor">
    <cofactor evidence="1">
        <name>Zn(2+)</name>
        <dbReference type="ChEBI" id="CHEBI:29105"/>
    </cofactor>
</comment>
<dbReference type="PANTHER" id="PTHR21666">
    <property type="entry name" value="PEPTIDASE-RELATED"/>
    <property type="match status" value="1"/>
</dbReference>
<evidence type="ECO:0000259" key="9">
    <source>
        <dbReference type="Pfam" id="PF22310"/>
    </source>
</evidence>
<evidence type="ECO:0000256" key="4">
    <source>
        <dbReference type="ARBA" id="ARBA00022801"/>
    </source>
</evidence>
<keyword evidence="11" id="KW-1185">Reference proteome</keyword>
<keyword evidence="4" id="KW-0378">Hydrolase</keyword>
<evidence type="ECO:0000259" key="8">
    <source>
        <dbReference type="Pfam" id="PF01551"/>
    </source>
</evidence>
<keyword evidence="6" id="KW-0482">Metalloprotease</keyword>
<dbReference type="KEGG" id="sdr:SCD_n02515"/>
<keyword evidence="5" id="KW-0862">Zinc</keyword>
<dbReference type="MEROPS" id="M23.009"/>
<gene>
    <name evidence="10" type="ORF">SCD_n02515</name>
</gene>
<dbReference type="InterPro" id="IPR054512">
    <property type="entry name" value="NMB0315-like_N"/>
</dbReference>
<keyword evidence="7" id="KW-0812">Transmembrane</keyword>
<evidence type="ECO:0000256" key="5">
    <source>
        <dbReference type="ARBA" id="ARBA00022833"/>
    </source>
</evidence>
<dbReference type="Pfam" id="PF22310">
    <property type="entry name" value="NMB0315_dom_I"/>
    <property type="match status" value="1"/>
</dbReference>
<dbReference type="GO" id="GO:0006508">
    <property type="term" value="P:proteolysis"/>
    <property type="evidence" value="ECO:0007669"/>
    <property type="project" value="UniProtKB-KW"/>
</dbReference>
<evidence type="ECO:0000313" key="11">
    <source>
        <dbReference type="Proteomes" id="UP000015559"/>
    </source>
</evidence>
<dbReference type="PANTHER" id="PTHR21666:SF288">
    <property type="entry name" value="CELL DIVISION PROTEIN YTFB"/>
    <property type="match status" value="1"/>
</dbReference>
<dbReference type="EMBL" id="AP013066">
    <property type="protein sequence ID" value="BAN36317.1"/>
    <property type="molecule type" value="Genomic_DNA"/>
</dbReference>
<dbReference type="HOGENOM" id="CLU_026846_4_1_4"/>
<dbReference type="InterPro" id="IPR011055">
    <property type="entry name" value="Dup_hybrid_motif"/>
</dbReference>
<keyword evidence="3" id="KW-0479">Metal-binding</keyword>
<organism evidence="10 11">
    <name type="scientific">Sulfuricella denitrificans (strain DSM 22764 / NBRC 105220 / skB26)</name>
    <dbReference type="NCBI Taxonomy" id="1163617"/>
    <lineage>
        <taxon>Bacteria</taxon>
        <taxon>Pseudomonadati</taxon>
        <taxon>Pseudomonadota</taxon>
        <taxon>Betaproteobacteria</taxon>
        <taxon>Nitrosomonadales</taxon>
        <taxon>Sulfuricellaceae</taxon>
        <taxon>Sulfuricella</taxon>
    </lineage>
</organism>
<evidence type="ECO:0000256" key="7">
    <source>
        <dbReference type="SAM" id="Phobius"/>
    </source>
</evidence>
<dbReference type="AlphaFoldDB" id="S6B7A1"/>
<keyword evidence="7" id="KW-0472">Membrane</keyword>
<sequence length="439" mass="48092">MQNNEIGILAQKLFVQERKLSLRWLVAISSLPLFGIVAAFGIAPDTQTRQIPVHTVIENLQLPSAATPSSISGNFWHEEKIQRGDTMSALLDRLNVNDEDISGFMQSARDSKALRLLIPGRIVRAQTDSEGNLLSLQYISSSESMLKVEKQAGGFKTSDDAVPLESRLMMKSAEIRSSLFGATDAANIPDNIAMQIADIFSSDIDFHSDLQKGDKVTVVYESFYNKGELIKTGRVLAAEFINSGKSYRAVYFQDHEGRGGYYTPEGKNLRKAFLRSPLEFSRITSGFTNARFHPVLKTWRAHKGVDYGAPTGTRVKAVADGTVAFIGKQGGYGNLLILQHQGQYSTAYGHLSAFAKGLHKGSKVSQGDVIAQVGMTGVATGPHLHYEFRVAGVQRNPLGIPMPTAFPIATQYKADFSKMAENLSMRLNLLKNTNLASLD</sequence>
<feature type="domain" description="M23ase beta-sheet core" evidence="8">
    <location>
        <begin position="301"/>
        <end position="397"/>
    </location>
</feature>
<feature type="transmembrane region" description="Helical" evidence="7">
    <location>
        <begin position="21"/>
        <end position="43"/>
    </location>
</feature>
<dbReference type="Gene3D" id="2.70.70.10">
    <property type="entry name" value="Glucose Permease (Domain IIA)"/>
    <property type="match status" value="1"/>
</dbReference>
<evidence type="ECO:0000313" key="10">
    <source>
        <dbReference type="EMBL" id="BAN36317.1"/>
    </source>
</evidence>
<dbReference type="Gene3D" id="3.10.450.350">
    <property type="match status" value="2"/>
</dbReference>
<proteinExistence type="predicted"/>
<dbReference type="InterPro" id="IPR016047">
    <property type="entry name" value="M23ase_b-sheet_dom"/>
</dbReference>
<dbReference type="Pfam" id="PF01551">
    <property type="entry name" value="Peptidase_M23"/>
    <property type="match status" value="1"/>
</dbReference>
<name>S6B7A1_SULDS</name>
<dbReference type="InterPro" id="IPR050570">
    <property type="entry name" value="Cell_wall_metabolism_enzyme"/>
</dbReference>
<dbReference type="Proteomes" id="UP000015559">
    <property type="component" value="Chromosome"/>
</dbReference>
<keyword evidence="7" id="KW-1133">Transmembrane helix</keyword>
<evidence type="ECO:0000256" key="3">
    <source>
        <dbReference type="ARBA" id="ARBA00022723"/>
    </source>
</evidence>
<dbReference type="CDD" id="cd12797">
    <property type="entry name" value="M23_peptidase"/>
    <property type="match status" value="1"/>
</dbReference>
<dbReference type="SUPFAM" id="SSF51261">
    <property type="entry name" value="Duplicated hybrid motif"/>
    <property type="match status" value="1"/>
</dbReference>
<evidence type="ECO:0000256" key="1">
    <source>
        <dbReference type="ARBA" id="ARBA00001947"/>
    </source>
</evidence>
<dbReference type="STRING" id="1163617.SCD_n02515"/>
<dbReference type="RefSeq" id="WP_009207724.1">
    <property type="nucleotide sequence ID" value="NC_022357.1"/>
</dbReference>
<evidence type="ECO:0000256" key="6">
    <source>
        <dbReference type="ARBA" id="ARBA00023049"/>
    </source>
</evidence>
<dbReference type="OrthoDB" id="9815245at2"/>
<dbReference type="eggNOG" id="COG0739">
    <property type="taxonomic scope" value="Bacteria"/>
</dbReference>
<dbReference type="GO" id="GO:0046872">
    <property type="term" value="F:metal ion binding"/>
    <property type="evidence" value="ECO:0007669"/>
    <property type="project" value="UniProtKB-KW"/>
</dbReference>
<reference evidence="10 11" key="1">
    <citation type="journal article" date="2012" name="Appl. Environ. Microbiol.">
        <title>Draft genome sequence of a psychrotolerant sulfur-oxidizing bacterium, Sulfuricella denitrificans skB26, and proteomic insights into cold adaptation.</title>
        <authorList>
            <person name="Watanabe T."/>
            <person name="Kojima H."/>
            <person name="Fukui M."/>
        </authorList>
    </citation>
    <scope>NUCLEOTIDE SEQUENCE [LARGE SCALE GENOMIC DNA]</scope>
    <source>
        <strain evidence="11">skB26</strain>
    </source>
</reference>
<feature type="domain" description="DD-carboxypeptidase/endopeptidase Mpg-like N-terminal" evidence="9">
    <location>
        <begin position="75"/>
        <end position="140"/>
    </location>
</feature>